<dbReference type="Pfam" id="PF02926">
    <property type="entry name" value="THUMP"/>
    <property type="match status" value="1"/>
</dbReference>
<dbReference type="PANTHER" id="PTHR14911">
    <property type="entry name" value="THUMP DOMAIN-CONTAINING"/>
    <property type="match status" value="1"/>
</dbReference>
<evidence type="ECO:0000256" key="1">
    <source>
        <dbReference type="ARBA" id="ARBA00004496"/>
    </source>
</evidence>
<dbReference type="InterPro" id="IPR000241">
    <property type="entry name" value="RlmKL-like_Mtase"/>
</dbReference>
<dbReference type="GO" id="GO:0030488">
    <property type="term" value="P:tRNA methylation"/>
    <property type="evidence" value="ECO:0007669"/>
    <property type="project" value="TreeGrafter"/>
</dbReference>
<feature type="compositionally biased region" description="Basic residues" evidence="8">
    <location>
        <begin position="175"/>
        <end position="186"/>
    </location>
</feature>
<reference evidence="10" key="1">
    <citation type="submission" date="2025-08" db="UniProtKB">
        <authorList>
            <consortium name="Ensembl"/>
        </authorList>
    </citation>
    <scope>IDENTIFICATION</scope>
</reference>
<dbReference type="GO" id="GO:0043527">
    <property type="term" value="C:tRNA methyltransferase complex"/>
    <property type="evidence" value="ECO:0007669"/>
    <property type="project" value="UniProtKB-ARBA"/>
</dbReference>
<evidence type="ECO:0000256" key="6">
    <source>
        <dbReference type="ARBA" id="ARBA00022694"/>
    </source>
</evidence>
<dbReference type="Proteomes" id="UP000694569">
    <property type="component" value="Unplaced"/>
</dbReference>
<feature type="region of interest" description="Disordered" evidence="8">
    <location>
        <begin position="174"/>
        <end position="220"/>
    </location>
</feature>
<dbReference type="Gene3D" id="3.30.2130.30">
    <property type="match status" value="2"/>
</dbReference>
<feature type="domain" description="THUMP" evidence="9">
    <location>
        <begin position="256"/>
        <end position="372"/>
    </location>
</feature>
<dbReference type="GeneTree" id="ENSGT00530000063557"/>
<keyword evidence="4" id="KW-0489">Methyltransferase</keyword>
<dbReference type="SUPFAM" id="SSF53335">
    <property type="entry name" value="S-adenosyl-L-methionine-dependent methyltransferases"/>
    <property type="match status" value="1"/>
</dbReference>
<reference evidence="10" key="2">
    <citation type="submission" date="2025-09" db="UniProtKB">
        <authorList>
            <consortium name="Ensembl"/>
        </authorList>
    </citation>
    <scope>IDENTIFICATION</scope>
</reference>
<dbReference type="InterPro" id="IPR004114">
    <property type="entry name" value="THUMP_dom"/>
</dbReference>
<evidence type="ECO:0000313" key="11">
    <source>
        <dbReference type="Proteomes" id="UP000694569"/>
    </source>
</evidence>
<evidence type="ECO:0000256" key="2">
    <source>
        <dbReference type="ARBA" id="ARBA00008361"/>
    </source>
</evidence>
<comment type="subcellular location">
    <subcellularLocation>
        <location evidence="1">Cytoplasm</location>
    </subcellularLocation>
</comment>
<dbReference type="GO" id="GO:0003723">
    <property type="term" value="F:RNA binding"/>
    <property type="evidence" value="ECO:0007669"/>
    <property type="project" value="UniProtKB-UniRule"/>
</dbReference>
<dbReference type="Ensembl" id="ENSLLET00000037017.1">
    <property type="protein sequence ID" value="ENSLLEP00000035660.1"/>
    <property type="gene ID" value="ENSLLEG00000022520.1"/>
</dbReference>
<proteinExistence type="inferred from homology"/>
<evidence type="ECO:0000256" key="7">
    <source>
        <dbReference type="PROSITE-ProRule" id="PRU00529"/>
    </source>
</evidence>
<dbReference type="InterPro" id="IPR053943">
    <property type="entry name" value="RlmKL-like_Mtase_CS"/>
</dbReference>
<accession>A0A8C5QCZ5</accession>
<evidence type="ECO:0000256" key="5">
    <source>
        <dbReference type="ARBA" id="ARBA00022679"/>
    </source>
</evidence>
<dbReference type="GO" id="GO:0005737">
    <property type="term" value="C:cytoplasm"/>
    <property type="evidence" value="ECO:0007669"/>
    <property type="project" value="UniProtKB-SubCell"/>
</dbReference>
<feature type="compositionally biased region" description="Basic and acidic residues" evidence="8">
    <location>
        <begin position="200"/>
        <end position="220"/>
    </location>
</feature>
<evidence type="ECO:0000259" key="9">
    <source>
        <dbReference type="PROSITE" id="PS51165"/>
    </source>
</evidence>
<keyword evidence="3" id="KW-0963">Cytoplasm</keyword>
<dbReference type="SUPFAM" id="SSF143437">
    <property type="entry name" value="THUMP domain-like"/>
    <property type="match status" value="1"/>
</dbReference>
<evidence type="ECO:0000256" key="8">
    <source>
        <dbReference type="SAM" id="MobiDB-lite"/>
    </source>
</evidence>
<dbReference type="SMART" id="SM00981">
    <property type="entry name" value="THUMP"/>
    <property type="match status" value="1"/>
</dbReference>
<keyword evidence="6" id="KW-0819">tRNA processing</keyword>
<dbReference type="CDD" id="cd11715">
    <property type="entry name" value="THUMP_AdoMetMT"/>
    <property type="match status" value="2"/>
</dbReference>
<comment type="similarity">
    <text evidence="2">Belongs to the methyltransferase superfamily.</text>
</comment>
<dbReference type="AlphaFoldDB" id="A0A8C5QCZ5"/>
<keyword evidence="7" id="KW-0694">RNA-binding</keyword>
<keyword evidence="11" id="KW-1185">Reference proteome</keyword>
<dbReference type="InterPro" id="IPR029063">
    <property type="entry name" value="SAM-dependent_MTases_sf"/>
</dbReference>
<dbReference type="PANTHER" id="PTHR14911:SF13">
    <property type="entry name" value="TRNA (GUANINE(6)-N2)-METHYLTRANSFERASE THUMP3"/>
    <property type="match status" value="1"/>
</dbReference>
<organism evidence="10 11">
    <name type="scientific">Leptobrachium leishanense</name>
    <name type="common">Leishan spiny toad</name>
    <dbReference type="NCBI Taxonomy" id="445787"/>
    <lineage>
        <taxon>Eukaryota</taxon>
        <taxon>Metazoa</taxon>
        <taxon>Chordata</taxon>
        <taxon>Craniata</taxon>
        <taxon>Vertebrata</taxon>
        <taxon>Euteleostomi</taxon>
        <taxon>Amphibia</taxon>
        <taxon>Batrachia</taxon>
        <taxon>Anura</taxon>
        <taxon>Pelobatoidea</taxon>
        <taxon>Megophryidae</taxon>
        <taxon>Leptobrachium</taxon>
    </lineage>
</organism>
<dbReference type="Gene3D" id="3.40.50.150">
    <property type="entry name" value="Vaccinia Virus protein VP39"/>
    <property type="match status" value="1"/>
</dbReference>
<gene>
    <name evidence="10" type="primary">THUMPD3</name>
</gene>
<keyword evidence="5" id="KW-0808">Transferase</keyword>
<protein>
    <submittedName>
        <fullName evidence="10">THUMP domain containing 3</fullName>
    </submittedName>
</protein>
<evidence type="ECO:0000313" key="10">
    <source>
        <dbReference type="Ensembl" id="ENSLLEP00000035660.1"/>
    </source>
</evidence>
<sequence length="607" mass="67163">MDARWMPSYAQDMFCVPGSHSMSYPGDCAAGPALDTRCLRCFSIIMSEFGLRGDNLSEGKGGIDLLPLIDNEPVTIGATVPTGFEFTAASEVEEKLGCLCNISKDRGKIYFEIMNDTLAQVHRLRSVDNLFVIVQKIKDFPFKEPKEAALQDLKELAEKLPWAAALGTWEMNNSLKKKKRKKNGKTNHKDQTSPAVSSEGDAHKDQSCEHTEKRPDAKENEVTAQKLVMCESLEIPERYGASSAGSVAECAFHLNLSAVDSLATTNEAMRTLVLQDSSQETQGAPCFTRVANPRLESDWKMESQESNSNGVLKFRVTCNRAGDNHSFTSNEAARDFGGAVQEHFQWKADMTNFDIEVLLNISFNEIVVGIALTEESLHRRNITHFGPTTLRSTLAYGMLRLCDVQPSDVIIDPMCGTGAIPLEGVNEWPSCFFMAGDNNLQAVNRTASNICSLLRKKRSPDGEPQGLPIDVLHWNISSLPLRTGSVDVIITDMPFGKRIGSKKKNWDLYPASLMEMSRVCKAGTGRAVLLTHDRKCFIKALAKASRVWRKIHTVWINIGGLHAGVYLLKRTAFDLNEGSKVEQEENRCEHVISPSKVEEPGSLSPTM</sequence>
<dbReference type="PROSITE" id="PS51165">
    <property type="entry name" value="THUMP"/>
    <property type="match status" value="1"/>
</dbReference>
<dbReference type="Pfam" id="PF01170">
    <property type="entry name" value="UPF0020"/>
    <property type="match status" value="1"/>
</dbReference>
<evidence type="ECO:0000256" key="3">
    <source>
        <dbReference type="ARBA" id="ARBA00022490"/>
    </source>
</evidence>
<dbReference type="OrthoDB" id="47730at2759"/>
<dbReference type="GO" id="GO:0016423">
    <property type="term" value="F:tRNA (guanine) methyltransferase activity"/>
    <property type="evidence" value="ECO:0007669"/>
    <property type="project" value="TreeGrafter"/>
</dbReference>
<dbReference type="FunFam" id="3.40.50.150:FF:000073">
    <property type="entry name" value="THUMP domain containing 3"/>
    <property type="match status" value="1"/>
</dbReference>
<dbReference type="PROSITE" id="PS01261">
    <property type="entry name" value="UPF0020"/>
    <property type="match status" value="1"/>
</dbReference>
<name>A0A8C5QCZ5_9ANUR</name>
<evidence type="ECO:0000256" key="4">
    <source>
        <dbReference type="ARBA" id="ARBA00022603"/>
    </source>
</evidence>